<evidence type="ECO:0000313" key="3">
    <source>
        <dbReference type="Proteomes" id="UP000521313"/>
    </source>
</evidence>
<feature type="domain" description="Calcineurin-like phosphoesterase" evidence="1">
    <location>
        <begin position="5"/>
        <end position="153"/>
    </location>
</feature>
<dbReference type="SUPFAM" id="SSF56300">
    <property type="entry name" value="Metallo-dependent phosphatases"/>
    <property type="match status" value="1"/>
</dbReference>
<dbReference type="RefSeq" id="WP_183376019.1">
    <property type="nucleotide sequence ID" value="NZ_CALVCN010000019.1"/>
</dbReference>
<comment type="caution">
    <text evidence="2">The sequence shown here is derived from an EMBL/GenBank/DDBJ whole genome shotgun (WGS) entry which is preliminary data.</text>
</comment>
<accession>A0A7W8FYB6</accession>
<protein>
    <submittedName>
        <fullName evidence="2">Calcineurin-like phosphoesterase family protein</fullName>
    </submittedName>
</protein>
<organism evidence="2 3">
    <name type="scientific">Faecalicoccus acidiformans</name>
    <dbReference type="NCBI Taxonomy" id="915173"/>
    <lineage>
        <taxon>Bacteria</taxon>
        <taxon>Bacillati</taxon>
        <taxon>Bacillota</taxon>
        <taxon>Erysipelotrichia</taxon>
        <taxon>Erysipelotrichales</taxon>
        <taxon>Erysipelotrichaceae</taxon>
        <taxon>Faecalicoccus</taxon>
    </lineage>
</organism>
<dbReference type="AlphaFoldDB" id="A0A7W8FYB6"/>
<dbReference type="Proteomes" id="UP000521313">
    <property type="component" value="Unassembled WGS sequence"/>
</dbReference>
<name>A0A7W8FYB6_9FIRM</name>
<proteinExistence type="predicted"/>
<dbReference type="InterPro" id="IPR004843">
    <property type="entry name" value="Calcineurin-like_PHP"/>
</dbReference>
<evidence type="ECO:0000313" key="2">
    <source>
        <dbReference type="EMBL" id="MBB5185261.1"/>
    </source>
</evidence>
<reference evidence="2 3" key="1">
    <citation type="submission" date="2020-08" db="EMBL/GenBank/DDBJ databases">
        <title>Genomic Encyclopedia of Type Strains, Phase IV (KMG-IV): sequencing the most valuable type-strain genomes for metagenomic binning, comparative biology and taxonomic classification.</title>
        <authorList>
            <person name="Goeker M."/>
        </authorList>
    </citation>
    <scope>NUCLEOTIDE SEQUENCE [LARGE SCALE GENOMIC DNA]</scope>
    <source>
        <strain evidence="2 3">DSM 26963</strain>
    </source>
</reference>
<dbReference type="Gene3D" id="3.60.21.10">
    <property type="match status" value="1"/>
</dbReference>
<dbReference type="GO" id="GO:0016787">
    <property type="term" value="F:hydrolase activity"/>
    <property type="evidence" value="ECO:0007669"/>
    <property type="project" value="InterPro"/>
</dbReference>
<dbReference type="InterPro" id="IPR029052">
    <property type="entry name" value="Metallo-depent_PP-like"/>
</dbReference>
<evidence type="ECO:0000259" key="1">
    <source>
        <dbReference type="Pfam" id="PF00149"/>
    </source>
</evidence>
<sequence length="211" mass="25273">MRYYIADCHFFHKALNTQMDQRGFDSVEQMNAYMIERWNEKVRKNDEVVILGDFSWGSLEETMEVLSVLKGKLYLIKGNHDRFIKDKNFDPGRFVWIKDYAELNENRRKVVLSHYPIACYNGQYRRDEAGNPKVYMLHGHIHSTQDQVYLDAYQDFIQKQIRPTIGGKMEHVPCQFINCFCMYSDYQPMTLDEWIEIDRKRREKLESSICI</sequence>
<dbReference type="EMBL" id="JACHHD010000012">
    <property type="protein sequence ID" value="MBB5185261.1"/>
    <property type="molecule type" value="Genomic_DNA"/>
</dbReference>
<dbReference type="Pfam" id="PF00149">
    <property type="entry name" value="Metallophos"/>
    <property type="match status" value="1"/>
</dbReference>
<gene>
    <name evidence="2" type="ORF">HNQ43_001314</name>
</gene>